<feature type="domain" description="VTT" evidence="7">
    <location>
        <begin position="30"/>
        <end position="160"/>
    </location>
</feature>
<evidence type="ECO:0000256" key="1">
    <source>
        <dbReference type="ARBA" id="ARBA00004651"/>
    </source>
</evidence>
<dbReference type="PANTHER" id="PTHR42709:SF6">
    <property type="entry name" value="UNDECAPRENYL PHOSPHATE TRANSPORTER A"/>
    <property type="match status" value="1"/>
</dbReference>
<evidence type="ECO:0000256" key="6">
    <source>
        <dbReference type="SAM" id="Phobius"/>
    </source>
</evidence>
<reference evidence="9" key="1">
    <citation type="submission" date="2017-05" db="EMBL/GenBank/DDBJ databases">
        <authorList>
            <person name="Lin X."/>
        </authorList>
    </citation>
    <scope>NUCLEOTIDE SEQUENCE [LARGE SCALE GENOMIC DNA]</scope>
    <source>
        <strain evidence="9">JLT2012</strain>
    </source>
</reference>
<evidence type="ECO:0000259" key="7">
    <source>
        <dbReference type="Pfam" id="PF09335"/>
    </source>
</evidence>
<gene>
    <name evidence="8" type="ORF">B5C34_13050</name>
</gene>
<dbReference type="RefSeq" id="WP_088712994.1">
    <property type="nucleotide sequence ID" value="NZ_NFZT01000001.1"/>
</dbReference>
<feature type="transmembrane region" description="Helical" evidence="6">
    <location>
        <begin position="171"/>
        <end position="190"/>
    </location>
</feature>
<evidence type="ECO:0000256" key="5">
    <source>
        <dbReference type="ARBA" id="ARBA00023136"/>
    </source>
</evidence>
<feature type="transmembrane region" description="Helical" evidence="6">
    <location>
        <begin position="50"/>
        <end position="71"/>
    </location>
</feature>
<keyword evidence="9" id="KW-1185">Reference proteome</keyword>
<feature type="transmembrane region" description="Helical" evidence="6">
    <location>
        <begin position="12"/>
        <end position="30"/>
    </location>
</feature>
<dbReference type="Pfam" id="PF09335">
    <property type="entry name" value="VTT_dom"/>
    <property type="match status" value="1"/>
</dbReference>
<feature type="transmembrane region" description="Helical" evidence="6">
    <location>
        <begin position="140"/>
        <end position="159"/>
    </location>
</feature>
<dbReference type="InterPro" id="IPR051311">
    <property type="entry name" value="DedA_domain"/>
</dbReference>
<dbReference type="InterPro" id="IPR032816">
    <property type="entry name" value="VTT_dom"/>
</dbReference>
<accession>A0A219B7Y4</accession>
<evidence type="ECO:0000256" key="4">
    <source>
        <dbReference type="ARBA" id="ARBA00022989"/>
    </source>
</evidence>
<evidence type="ECO:0000256" key="2">
    <source>
        <dbReference type="ARBA" id="ARBA00022475"/>
    </source>
</evidence>
<sequence length="200" mass="22617">MTAWIEQLIADMGYIGIALLMFLENVFPPIPSELIMPLAGFTSARGELNIYGVIAAGTIGTFFGALIWYYVGHLLDEDKLRRWTGRHGRWLGMSRRELEKVDYWFDTKGRWAVLFGRVVPTIRTLISVPAGAFRMPLRTFVPYTFFGSLAWNTLLTFVGRGLGENYEAVESYIGPVSMAIIAAMVLGYLYRVATFEPDQR</sequence>
<comment type="subcellular location">
    <subcellularLocation>
        <location evidence="1">Cell membrane</location>
        <topology evidence="1">Multi-pass membrane protein</topology>
    </subcellularLocation>
</comment>
<protein>
    <submittedName>
        <fullName evidence="8">Alkaline phosphatase</fullName>
    </submittedName>
</protein>
<proteinExistence type="predicted"/>
<name>A0A219B7Y4_9SPHN</name>
<keyword evidence="5 6" id="KW-0472">Membrane</keyword>
<evidence type="ECO:0000313" key="8">
    <source>
        <dbReference type="EMBL" id="OWV34294.1"/>
    </source>
</evidence>
<keyword evidence="4 6" id="KW-1133">Transmembrane helix</keyword>
<keyword evidence="3 6" id="KW-0812">Transmembrane</keyword>
<evidence type="ECO:0000313" key="9">
    <source>
        <dbReference type="Proteomes" id="UP000198462"/>
    </source>
</evidence>
<comment type="caution">
    <text evidence="8">The sequence shown here is derived from an EMBL/GenBank/DDBJ whole genome shotgun (WGS) entry which is preliminary data.</text>
</comment>
<keyword evidence="2" id="KW-1003">Cell membrane</keyword>
<dbReference type="Proteomes" id="UP000198462">
    <property type="component" value="Unassembled WGS sequence"/>
</dbReference>
<dbReference type="PANTHER" id="PTHR42709">
    <property type="entry name" value="ALKALINE PHOSPHATASE LIKE PROTEIN"/>
    <property type="match status" value="1"/>
</dbReference>
<dbReference type="AlphaFoldDB" id="A0A219B7Y4"/>
<dbReference type="GO" id="GO:0005886">
    <property type="term" value="C:plasma membrane"/>
    <property type="evidence" value="ECO:0007669"/>
    <property type="project" value="UniProtKB-SubCell"/>
</dbReference>
<dbReference type="OrthoDB" id="9813426at2"/>
<organism evidence="8 9">
    <name type="scientific">Pacificimonas flava</name>
    <dbReference type="NCBI Taxonomy" id="1234595"/>
    <lineage>
        <taxon>Bacteria</taxon>
        <taxon>Pseudomonadati</taxon>
        <taxon>Pseudomonadota</taxon>
        <taxon>Alphaproteobacteria</taxon>
        <taxon>Sphingomonadales</taxon>
        <taxon>Sphingosinicellaceae</taxon>
        <taxon>Pacificimonas</taxon>
    </lineage>
</organism>
<evidence type="ECO:0000256" key="3">
    <source>
        <dbReference type="ARBA" id="ARBA00022692"/>
    </source>
</evidence>
<dbReference type="EMBL" id="NFZT01000001">
    <property type="protein sequence ID" value="OWV34294.1"/>
    <property type="molecule type" value="Genomic_DNA"/>
</dbReference>